<name>A0A3N3ZTR5_9MICC</name>
<dbReference type="InterPro" id="IPR036259">
    <property type="entry name" value="MFS_trans_sf"/>
</dbReference>
<dbReference type="PROSITE" id="PS50850">
    <property type="entry name" value="MFS"/>
    <property type="match status" value="1"/>
</dbReference>
<feature type="transmembrane region" description="Helical" evidence="8">
    <location>
        <begin position="125"/>
        <end position="142"/>
    </location>
</feature>
<feature type="transmembrane region" description="Helical" evidence="8">
    <location>
        <begin position="439"/>
        <end position="463"/>
    </location>
</feature>
<feature type="transmembrane region" description="Helical" evidence="8">
    <location>
        <begin position="362"/>
        <end position="384"/>
    </location>
</feature>
<dbReference type="Gene3D" id="1.20.1250.20">
    <property type="entry name" value="MFS general substrate transporter like domains"/>
    <property type="match status" value="2"/>
</dbReference>
<feature type="transmembrane region" description="Helical" evidence="8">
    <location>
        <begin position="396"/>
        <end position="419"/>
    </location>
</feature>
<gene>
    <name evidence="10" type="ORF">EDL96_03315</name>
</gene>
<evidence type="ECO:0000256" key="5">
    <source>
        <dbReference type="ARBA" id="ARBA00022989"/>
    </source>
</evidence>
<feature type="transmembrane region" description="Helical" evidence="8">
    <location>
        <begin position="29"/>
        <end position="47"/>
    </location>
</feature>
<dbReference type="GO" id="GO:0022857">
    <property type="term" value="F:transmembrane transporter activity"/>
    <property type="evidence" value="ECO:0007669"/>
    <property type="project" value="InterPro"/>
</dbReference>
<feature type="region of interest" description="Disordered" evidence="7">
    <location>
        <begin position="1"/>
        <end position="22"/>
    </location>
</feature>
<evidence type="ECO:0000256" key="7">
    <source>
        <dbReference type="SAM" id="MobiDB-lite"/>
    </source>
</evidence>
<evidence type="ECO:0000256" key="4">
    <source>
        <dbReference type="ARBA" id="ARBA00022692"/>
    </source>
</evidence>
<protein>
    <submittedName>
        <fullName evidence="10">MFS transporter</fullName>
    </submittedName>
</protein>
<evidence type="ECO:0000259" key="9">
    <source>
        <dbReference type="PROSITE" id="PS50850"/>
    </source>
</evidence>
<dbReference type="Proteomes" id="UP000270616">
    <property type="component" value="Unassembled WGS sequence"/>
</dbReference>
<keyword evidence="11" id="KW-1185">Reference proteome</keyword>
<comment type="caution">
    <text evidence="10">The sequence shown here is derived from an EMBL/GenBank/DDBJ whole genome shotgun (WGS) entry which is preliminary data.</text>
</comment>
<organism evidence="10 11">
    <name type="scientific">Kocuria soli</name>
    <dbReference type="NCBI Taxonomy" id="2485125"/>
    <lineage>
        <taxon>Bacteria</taxon>
        <taxon>Bacillati</taxon>
        <taxon>Actinomycetota</taxon>
        <taxon>Actinomycetes</taxon>
        <taxon>Micrococcales</taxon>
        <taxon>Micrococcaceae</taxon>
        <taxon>Kocuria</taxon>
    </lineage>
</organism>
<evidence type="ECO:0000256" key="2">
    <source>
        <dbReference type="ARBA" id="ARBA00022448"/>
    </source>
</evidence>
<evidence type="ECO:0000313" key="10">
    <source>
        <dbReference type="EMBL" id="ROZ64302.1"/>
    </source>
</evidence>
<feature type="transmembrane region" description="Helical" evidence="8">
    <location>
        <begin position="182"/>
        <end position="203"/>
    </location>
</feature>
<keyword evidence="6 8" id="KW-0472">Membrane</keyword>
<feature type="transmembrane region" description="Helical" evidence="8">
    <location>
        <begin position="95"/>
        <end position="113"/>
    </location>
</feature>
<feature type="domain" description="Major facilitator superfamily (MFS) profile" evidence="9">
    <location>
        <begin position="24"/>
        <end position="468"/>
    </location>
</feature>
<dbReference type="InterPro" id="IPR020846">
    <property type="entry name" value="MFS_dom"/>
</dbReference>
<keyword evidence="3" id="KW-1003">Cell membrane</keyword>
<dbReference type="PANTHER" id="PTHR42718">
    <property type="entry name" value="MAJOR FACILITATOR SUPERFAMILY MULTIDRUG TRANSPORTER MFSC"/>
    <property type="match status" value="1"/>
</dbReference>
<evidence type="ECO:0000256" key="6">
    <source>
        <dbReference type="ARBA" id="ARBA00023136"/>
    </source>
</evidence>
<evidence type="ECO:0000256" key="8">
    <source>
        <dbReference type="SAM" id="Phobius"/>
    </source>
</evidence>
<keyword evidence="5 8" id="KW-1133">Transmembrane helix</keyword>
<keyword evidence="4 8" id="KW-0812">Transmembrane</keyword>
<evidence type="ECO:0000313" key="11">
    <source>
        <dbReference type="Proteomes" id="UP000270616"/>
    </source>
</evidence>
<accession>A0A3N3ZTR5</accession>
<keyword evidence="2" id="KW-0813">Transport</keyword>
<feature type="transmembrane region" description="Helical" evidence="8">
    <location>
        <begin position="215"/>
        <end position="232"/>
    </location>
</feature>
<dbReference type="PRINTS" id="PR01036">
    <property type="entry name" value="TCRTETB"/>
</dbReference>
<feature type="transmembrane region" description="Helical" evidence="8">
    <location>
        <begin position="309"/>
        <end position="330"/>
    </location>
</feature>
<dbReference type="RefSeq" id="WP_123824401.1">
    <property type="nucleotide sequence ID" value="NZ_RKMF01000003.1"/>
</dbReference>
<evidence type="ECO:0000256" key="1">
    <source>
        <dbReference type="ARBA" id="ARBA00004651"/>
    </source>
</evidence>
<feature type="transmembrane region" description="Helical" evidence="8">
    <location>
        <begin position="67"/>
        <end position="86"/>
    </location>
</feature>
<feature type="compositionally biased region" description="Low complexity" evidence="7">
    <location>
        <begin position="1"/>
        <end position="16"/>
    </location>
</feature>
<dbReference type="AlphaFoldDB" id="A0A3N3ZTR5"/>
<dbReference type="InterPro" id="IPR011701">
    <property type="entry name" value="MFS"/>
</dbReference>
<feature type="transmembrane region" description="Helical" evidence="8">
    <location>
        <begin position="154"/>
        <end position="176"/>
    </location>
</feature>
<feature type="transmembrane region" description="Helical" evidence="8">
    <location>
        <begin position="272"/>
        <end position="297"/>
    </location>
</feature>
<feature type="transmembrane region" description="Helical" evidence="8">
    <location>
        <begin position="238"/>
        <end position="260"/>
    </location>
</feature>
<dbReference type="SUPFAM" id="SSF103473">
    <property type="entry name" value="MFS general substrate transporter"/>
    <property type="match status" value="1"/>
</dbReference>
<feature type="transmembrane region" description="Helical" evidence="8">
    <location>
        <begin position="337"/>
        <end position="356"/>
    </location>
</feature>
<dbReference type="OrthoDB" id="2081604at2"/>
<sequence>MSESTEAAPSAAAGSARQPTDRAAKPKRAVPVLLFLFVFCLVMDNGFKSLNLPISEDLGLSVDAVSLQATLAGVIIGIGAVVYSSLADFISIRKLLLAALSMVGIGSVIGYLGQESFAWVLTGRIIQTAGFAAAETLYVVYVTKYLPKKDQKTYLGFSTAAFQLSLLIGVVGGGFIATYVGWTALFLVSLIAVLAIPGVLAFVPKSASTRSSFDILGPFLIAVIAGGLIMFMQAFNWIWLLPVAVGIAVFVWHISTHANAIVTSEFFKYKPYVFVLLVVFVVYSVNLGFVFVLPFLGSDLFGMDVAQTSLLFVPGYILAVVVGTLSGAIAKVLNSRQAVTIALAMIAAGFLVPAVFTDQWIGFYVIGIGLFGAGYALMYAPLLSTAVGEIAPEKSGVAIGFYNLTINIAIPIGIAYTAAITNSRVSFMGFASLASSERAASYATIFFILAAVSLLALALYWLLSGNLRRSGHEIYHVHTEDDDAVAAH</sequence>
<reference evidence="10 11" key="1">
    <citation type="submission" date="2018-10" db="EMBL/GenBank/DDBJ databases">
        <title>Kocuria sp. M5W7-7, whole genome shotgun sequence.</title>
        <authorList>
            <person name="Tuo L."/>
        </authorList>
    </citation>
    <scope>NUCLEOTIDE SEQUENCE [LARGE SCALE GENOMIC DNA]</scope>
    <source>
        <strain evidence="10 11">M5W7-7</strain>
    </source>
</reference>
<dbReference type="PANTHER" id="PTHR42718:SF46">
    <property type="entry name" value="BLR6921 PROTEIN"/>
    <property type="match status" value="1"/>
</dbReference>
<comment type="subcellular location">
    <subcellularLocation>
        <location evidence="1">Cell membrane</location>
        <topology evidence="1">Multi-pass membrane protein</topology>
    </subcellularLocation>
</comment>
<dbReference type="EMBL" id="RKMF01000003">
    <property type="protein sequence ID" value="ROZ64302.1"/>
    <property type="molecule type" value="Genomic_DNA"/>
</dbReference>
<dbReference type="GO" id="GO:0005886">
    <property type="term" value="C:plasma membrane"/>
    <property type="evidence" value="ECO:0007669"/>
    <property type="project" value="UniProtKB-SubCell"/>
</dbReference>
<dbReference type="Pfam" id="PF07690">
    <property type="entry name" value="MFS_1"/>
    <property type="match status" value="1"/>
</dbReference>
<evidence type="ECO:0000256" key="3">
    <source>
        <dbReference type="ARBA" id="ARBA00022475"/>
    </source>
</evidence>
<proteinExistence type="predicted"/>